<dbReference type="PANTHER" id="PTHR42903">
    <property type="entry name" value="INNER MEMBRANE PROTEIN YCCF"/>
    <property type="match status" value="1"/>
</dbReference>
<reference evidence="3" key="1">
    <citation type="submission" date="2021-11" db="EMBL/GenBank/DDBJ databases">
        <authorList>
            <person name="Rodrigo-Torres L."/>
            <person name="Arahal R. D."/>
            <person name="Lucena T."/>
        </authorList>
    </citation>
    <scope>NUCLEOTIDE SEQUENCE</scope>
    <source>
        <strain evidence="3">CECT 7929</strain>
    </source>
</reference>
<keyword evidence="1" id="KW-0812">Transmembrane</keyword>
<sequence length="161" mass="18130">MALALLGNIIWLFFGGWMVGLGYLLGAIVLFPLLPFLLPFISYAFWPFGRRPVSKKAIRVYQELTFQPIFEDRFEKASATVKFLANVVWGFTFGWVLALIHLICALMNLMACLAIVTIPLTLPNVFAHIKLMPVALCPFGTRLVDSQLADEIEVTYARSFL</sequence>
<evidence type="ECO:0000259" key="2">
    <source>
        <dbReference type="Pfam" id="PF03733"/>
    </source>
</evidence>
<dbReference type="EMBL" id="CAKLDI010000002">
    <property type="protein sequence ID" value="CAH0535696.1"/>
    <property type="molecule type" value="Genomic_DNA"/>
</dbReference>
<dbReference type="Pfam" id="PF03733">
    <property type="entry name" value="YccF"/>
    <property type="match status" value="1"/>
</dbReference>
<evidence type="ECO:0000313" key="4">
    <source>
        <dbReference type="Proteomes" id="UP000838672"/>
    </source>
</evidence>
<dbReference type="Proteomes" id="UP000838672">
    <property type="component" value="Unassembled WGS sequence"/>
</dbReference>
<dbReference type="InterPro" id="IPR052937">
    <property type="entry name" value="Inner_membrane_protein"/>
</dbReference>
<feature type="transmembrane region" description="Helical" evidence="1">
    <location>
        <begin position="20"/>
        <end position="46"/>
    </location>
</feature>
<keyword evidence="1" id="KW-0472">Membrane</keyword>
<feature type="domain" description="Inner membrane component" evidence="2">
    <location>
        <begin position="84"/>
        <end position="140"/>
    </location>
</feature>
<organism evidence="3 4">
    <name type="scientific">Vibrio stylophorae</name>
    <dbReference type="NCBI Taxonomy" id="659351"/>
    <lineage>
        <taxon>Bacteria</taxon>
        <taxon>Pseudomonadati</taxon>
        <taxon>Pseudomonadota</taxon>
        <taxon>Gammaproteobacteria</taxon>
        <taxon>Vibrionales</taxon>
        <taxon>Vibrionaceae</taxon>
        <taxon>Vibrio</taxon>
    </lineage>
</organism>
<feature type="transmembrane region" description="Helical" evidence="1">
    <location>
        <begin position="83"/>
        <end position="100"/>
    </location>
</feature>
<keyword evidence="1" id="KW-1133">Transmembrane helix</keyword>
<protein>
    <recommendedName>
        <fullName evidence="2">Inner membrane component domain-containing protein</fullName>
    </recommendedName>
</protein>
<name>A0ABN8DY21_9VIBR</name>
<evidence type="ECO:0000256" key="1">
    <source>
        <dbReference type="SAM" id="Phobius"/>
    </source>
</evidence>
<keyword evidence="4" id="KW-1185">Reference proteome</keyword>
<comment type="caution">
    <text evidence="3">The sequence shown here is derived from an EMBL/GenBank/DDBJ whole genome shotgun (WGS) entry which is preliminary data.</text>
</comment>
<dbReference type="RefSeq" id="WP_237468569.1">
    <property type="nucleotide sequence ID" value="NZ_CAKLDI010000002.1"/>
</dbReference>
<proteinExistence type="predicted"/>
<evidence type="ECO:0000313" key="3">
    <source>
        <dbReference type="EMBL" id="CAH0535696.1"/>
    </source>
</evidence>
<dbReference type="InterPro" id="IPR005185">
    <property type="entry name" value="YccF"/>
</dbReference>
<dbReference type="PANTHER" id="PTHR42903:SF1">
    <property type="entry name" value="INNER MEMBRANE PROTEIN YCCF"/>
    <property type="match status" value="1"/>
</dbReference>
<accession>A0ABN8DY21</accession>
<gene>
    <name evidence="3" type="ORF">VST7929_03183</name>
</gene>